<evidence type="ECO:0000313" key="2">
    <source>
        <dbReference type="Proteomes" id="UP000027318"/>
    </source>
</evidence>
<name>A0A063XX86_9GAMM</name>
<protein>
    <submittedName>
        <fullName evidence="1">Uncharacterized protein</fullName>
    </submittedName>
</protein>
<accession>A0A063XX86</accession>
<proteinExistence type="predicted"/>
<evidence type="ECO:0000313" key="1">
    <source>
        <dbReference type="EMBL" id="KDE38813.1"/>
    </source>
</evidence>
<dbReference type="STRING" id="267850.ADINL_2714"/>
<dbReference type="AlphaFoldDB" id="A0A063XX86"/>
<dbReference type="EMBL" id="JMSZ01000036">
    <property type="protein sequence ID" value="KDE38813.1"/>
    <property type="molecule type" value="Genomic_DNA"/>
</dbReference>
<reference evidence="1 2" key="1">
    <citation type="journal article" date="2005" name="Int. J. Syst. Evol. Microbiol.">
        <title>Nitrincola lacisaponensis gen. nov., sp. nov., a novel alkaliphilic bacterium isolated from an alkaline, saline lake.</title>
        <authorList>
            <person name="Dimitriu P.A."/>
            <person name="Shukla S.K."/>
            <person name="Conradt J."/>
            <person name="Marquez M.C."/>
            <person name="Ventosa A."/>
            <person name="Maglia A."/>
            <person name="Peyton B.M."/>
            <person name="Pinkart H.C."/>
            <person name="Mormile M.R."/>
        </authorList>
    </citation>
    <scope>NUCLEOTIDE SEQUENCE [LARGE SCALE GENOMIC DNA]</scope>
    <source>
        <strain evidence="1 2">4CA</strain>
    </source>
</reference>
<dbReference type="RefSeq" id="WP_036549172.1">
    <property type="nucleotide sequence ID" value="NZ_JMSZ01000036.1"/>
</dbReference>
<sequence length="146" mass="15752">MAVLVEATSVLIRVAAVNEKIAGGWNAFIKHLPTERFCSDDELISVILIDPPEVTAFANSLKPLGLDFDWQGEPVDVAFADQKRGLITPCNWVEFTNVNIGIAGTGPSVAICRMVGSQSHELRLPEGWQYSGSLTEAFGAEANPSH</sequence>
<comment type="caution">
    <text evidence="1">The sequence shown here is derived from an EMBL/GenBank/DDBJ whole genome shotgun (WGS) entry which is preliminary data.</text>
</comment>
<gene>
    <name evidence="1" type="ORF">ADINL_2714</name>
</gene>
<dbReference type="OrthoDB" id="5615103at2"/>
<keyword evidence="2" id="KW-1185">Reference proteome</keyword>
<organism evidence="1 2">
    <name type="scientific">Nitrincola lacisaponensis</name>
    <dbReference type="NCBI Taxonomy" id="267850"/>
    <lineage>
        <taxon>Bacteria</taxon>
        <taxon>Pseudomonadati</taxon>
        <taxon>Pseudomonadota</taxon>
        <taxon>Gammaproteobacteria</taxon>
        <taxon>Oceanospirillales</taxon>
        <taxon>Oceanospirillaceae</taxon>
        <taxon>Nitrincola</taxon>
    </lineage>
</organism>
<dbReference type="Proteomes" id="UP000027318">
    <property type="component" value="Unassembled WGS sequence"/>
</dbReference>